<dbReference type="OrthoDB" id="6903296at2"/>
<dbReference type="EMBL" id="CP015641">
    <property type="protein sequence ID" value="ANF26244.1"/>
    <property type="molecule type" value="Genomic_DNA"/>
</dbReference>
<evidence type="ECO:0000313" key="1">
    <source>
        <dbReference type="EMBL" id="ANF26244.1"/>
    </source>
</evidence>
<evidence type="ECO:0008006" key="3">
    <source>
        <dbReference type="Google" id="ProtNLM"/>
    </source>
</evidence>
<proteinExistence type="predicted"/>
<dbReference type="AlphaFoldDB" id="A0A172WRX3"/>
<protein>
    <recommendedName>
        <fullName evidence="3">DUF1127 domain-containing protein</fullName>
    </recommendedName>
</protein>
<dbReference type="Proteomes" id="UP000077787">
    <property type="component" value="Chromosome"/>
</dbReference>
<accession>A0A172WRX3</accession>
<sequence>MPAMWPIGLQALALDWFAAWRKRRLYRRLLTLSDRQLRMRDLSRPRLMEKAQASLRQLVEEQRSARVQR</sequence>
<organism evidence="1 2">
    <name type="scientific">Stutzerimonas stutzeri</name>
    <name type="common">Pseudomonas stutzeri</name>
    <dbReference type="NCBI Taxonomy" id="316"/>
    <lineage>
        <taxon>Bacteria</taxon>
        <taxon>Pseudomonadati</taxon>
        <taxon>Pseudomonadota</taxon>
        <taxon>Gammaproteobacteria</taxon>
        <taxon>Pseudomonadales</taxon>
        <taxon>Pseudomonadaceae</taxon>
        <taxon>Stutzerimonas</taxon>
    </lineage>
</organism>
<reference evidence="1 2" key="1">
    <citation type="submission" date="2016-05" db="EMBL/GenBank/DDBJ databases">
        <title>Genome sequence of Pseudomonas stutzeri 273 and identification of the exopolysaccharide biosynthesis locus.</title>
        <authorList>
            <person name="Wu S."/>
            <person name="Sun C."/>
        </authorList>
    </citation>
    <scope>NUCLEOTIDE SEQUENCE [LARGE SCALE GENOMIC DNA]</scope>
    <source>
        <strain evidence="1 2">273</strain>
    </source>
</reference>
<dbReference type="RefSeq" id="WP_045429311.1">
    <property type="nucleotide sequence ID" value="NZ_CP015641.1"/>
</dbReference>
<name>A0A172WRX3_STUST</name>
<evidence type="ECO:0000313" key="2">
    <source>
        <dbReference type="Proteomes" id="UP000077787"/>
    </source>
</evidence>
<gene>
    <name evidence="1" type="ORF">PS273GM_14320</name>
</gene>